<comment type="caution">
    <text evidence="1">The sequence shown here is derived from an EMBL/GenBank/DDBJ whole genome shotgun (WGS) entry which is preliminary data.</text>
</comment>
<gene>
    <name evidence="1" type="ORF">KY290_003559</name>
</gene>
<dbReference type="EMBL" id="JAIVGD010000001">
    <property type="protein sequence ID" value="KAH0783961.1"/>
    <property type="molecule type" value="Genomic_DNA"/>
</dbReference>
<keyword evidence="2" id="KW-1185">Reference proteome</keyword>
<accession>A0ABQ7WUM8</accession>
<dbReference type="Proteomes" id="UP000826656">
    <property type="component" value="Unassembled WGS sequence"/>
</dbReference>
<sequence>MTTPRCHEPYSRAVVWTTTRGPAQPIGAEGVSEPIERTTQTTSVVLPPPAPSSVVETYHRFSKGWYRVWSSDYEMNYDKSHN</sequence>
<protein>
    <recommendedName>
        <fullName evidence="3">Integrase core domain containing protein</fullName>
    </recommendedName>
</protein>
<proteinExistence type="predicted"/>
<name>A0ABQ7WUM8_SOLTU</name>
<evidence type="ECO:0008006" key="3">
    <source>
        <dbReference type="Google" id="ProtNLM"/>
    </source>
</evidence>
<reference evidence="1 2" key="1">
    <citation type="journal article" date="2021" name="bioRxiv">
        <title>Chromosome-scale and haplotype-resolved genome assembly of a tetraploid potato cultivar.</title>
        <authorList>
            <person name="Sun H."/>
            <person name="Jiao W.-B."/>
            <person name="Krause K."/>
            <person name="Campoy J.A."/>
            <person name="Goel M."/>
            <person name="Folz-Donahue K."/>
            <person name="Kukat C."/>
            <person name="Huettel B."/>
            <person name="Schneeberger K."/>
        </authorList>
    </citation>
    <scope>NUCLEOTIDE SEQUENCE [LARGE SCALE GENOMIC DNA]</scope>
    <source>
        <strain evidence="1">SolTubOtavaFocal</strain>
        <tissue evidence="1">Leaves</tissue>
    </source>
</reference>
<evidence type="ECO:0000313" key="1">
    <source>
        <dbReference type="EMBL" id="KAH0783961.1"/>
    </source>
</evidence>
<organism evidence="1 2">
    <name type="scientific">Solanum tuberosum</name>
    <name type="common">Potato</name>
    <dbReference type="NCBI Taxonomy" id="4113"/>
    <lineage>
        <taxon>Eukaryota</taxon>
        <taxon>Viridiplantae</taxon>
        <taxon>Streptophyta</taxon>
        <taxon>Embryophyta</taxon>
        <taxon>Tracheophyta</taxon>
        <taxon>Spermatophyta</taxon>
        <taxon>Magnoliopsida</taxon>
        <taxon>eudicotyledons</taxon>
        <taxon>Gunneridae</taxon>
        <taxon>Pentapetalae</taxon>
        <taxon>asterids</taxon>
        <taxon>lamiids</taxon>
        <taxon>Solanales</taxon>
        <taxon>Solanaceae</taxon>
        <taxon>Solanoideae</taxon>
        <taxon>Solaneae</taxon>
        <taxon>Solanum</taxon>
    </lineage>
</organism>
<evidence type="ECO:0000313" key="2">
    <source>
        <dbReference type="Proteomes" id="UP000826656"/>
    </source>
</evidence>